<dbReference type="EMBL" id="KI546006">
    <property type="protein sequence ID" value="EST48090.1"/>
    <property type="molecule type" value="Genomic_DNA"/>
</dbReference>
<keyword evidence="4" id="KW-1185">Reference proteome</keyword>
<feature type="compositionally biased region" description="Polar residues" evidence="1">
    <location>
        <begin position="199"/>
        <end position="208"/>
    </location>
</feature>
<sequence length="208" mass="24358">MKKDSLLRTGSQVLKLSDMKFSQFEPQIDLKRKQQSVKIQQNPIDVKRMIFNQKEEHKNSKLQARPYIEQGSTTIDFEISAQPVLFVSKSKQFNSQLFHGPVTRKEILEKEKQLISETDIIYINQCLNFDFPSKIVVHNINYNQVETDLSVIHQIESLFVGKQSQIQQRELPKKSTSVQQQKQLSEHLSKPKSARQRLPINQQKQQRK</sequence>
<organism evidence="2">
    <name type="scientific">Spironucleus salmonicida</name>
    <dbReference type="NCBI Taxonomy" id="348837"/>
    <lineage>
        <taxon>Eukaryota</taxon>
        <taxon>Metamonada</taxon>
        <taxon>Diplomonadida</taxon>
        <taxon>Hexamitidae</taxon>
        <taxon>Hexamitinae</taxon>
        <taxon>Spironucleus</taxon>
    </lineage>
</organism>
<dbReference type="AlphaFoldDB" id="V6LU06"/>
<evidence type="ECO:0000313" key="2">
    <source>
        <dbReference type="EMBL" id="EST48090.1"/>
    </source>
</evidence>
<evidence type="ECO:0000256" key="1">
    <source>
        <dbReference type="SAM" id="MobiDB-lite"/>
    </source>
</evidence>
<reference evidence="3" key="2">
    <citation type="submission" date="2020-12" db="EMBL/GenBank/DDBJ databases">
        <title>New Spironucleus salmonicida genome in near-complete chromosomes.</title>
        <authorList>
            <person name="Xu F."/>
            <person name="Kurt Z."/>
            <person name="Jimenez-Gonzalez A."/>
            <person name="Astvaldsson A."/>
            <person name="Andersson J.O."/>
            <person name="Svard S.G."/>
        </authorList>
    </citation>
    <scope>NUCLEOTIDE SEQUENCE</scope>
    <source>
        <strain evidence="3">ATCC 50377</strain>
    </source>
</reference>
<accession>V6LU06</accession>
<dbReference type="VEuPathDB" id="GiardiaDB:SS50377_20545"/>
<evidence type="ECO:0000313" key="3">
    <source>
        <dbReference type="EMBL" id="KAH0577194.1"/>
    </source>
</evidence>
<feature type="region of interest" description="Disordered" evidence="1">
    <location>
        <begin position="169"/>
        <end position="208"/>
    </location>
</feature>
<gene>
    <name evidence="2" type="ORF">SS50377_11788</name>
    <name evidence="3" type="ORF">SS50377_20545</name>
</gene>
<dbReference type="EMBL" id="AUWU02000001">
    <property type="protein sequence ID" value="KAH0577194.1"/>
    <property type="molecule type" value="Genomic_DNA"/>
</dbReference>
<proteinExistence type="predicted"/>
<evidence type="ECO:0000313" key="4">
    <source>
        <dbReference type="Proteomes" id="UP000018208"/>
    </source>
</evidence>
<name>V6LU06_9EUKA</name>
<dbReference type="Proteomes" id="UP000018208">
    <property type="component" value="Unassembled WGS sequence"/>
</dbReference>
<feature type="compositionally biased region" description="Polar residues" evidence="1">
    <location>
        <begin position="169"/>
        <end position="183"/>
    </location>
</feature>
<protein>
    <submittedName>
        <fullName evidence="2">Uncharacterized protein</fullName>
    </submittedName>
</protein>
<reference evidence="2 3" key="1">
    <citation type="journal article" date="2014" name="PLoS Genet.">
        <title>The Genome of Spironucleus salmonicida Highlights a Fish Pathogen Adapted to Fluctuating Environments.</title>
        <authorList>
            <person name="Xu F."/>
            <person name="Jerlstrom-Hultqvist J."/>
            <person name="Einarsson E."/>
            <person name="Astvaldsson A."/>
            <person name="Svard S.G."/>
            <person name="Andersson J.O."/>
        </authorList>
    </citation>
    <scope>NUCLEOTIDE SEQUENCE</scope>
    <source>
        <strain evidence="3">ATCC 50377</strain>
    </source>
</reference>